<keyword evidence="6" id="KW-1185">Reference proteome</keyword>
<dbReference type="Proteomes" id="UP001208938">
    <property type="component" value="Unassembled WGS sequence"/>
</dbReference>
<evidence type="ECO:0000256" key="3">
    <source>
        <dbReference type="ARBA" id="ARBA00022970"/>
    </source>
</evidence>
<comment type="caution">
    <text evidence="5">The sequence shown here is derived from an EMBL/GenBank/DDBJ whole genome shotgun (WGS) entry which is preliminary data.</text>
</comment>
<protein>
    <submittedName>
        <fullName evidence="5">ABC transporter substrate-binding protein</fullName>
    </submittedName>
</protein>
<evidence type="ECO:0000256" key="2">
    <source>
        <dbReference type="ARBA" id="ARBA00022729"/>
    </source>
</evidence>
<keyword evidence="2" id="KW-0732">Signal</keyword>
<dbReference type="InterPro" id="IPR051010">
    <property type="entry name" value="BCAA_transport"/>
</dbReference>
<gene>
    <name evidence="5" type="ORF">OKW52_22420</name>
</gene>
<dbReference type="Gene3D" id="3.40.50.2300">
    <property type="match status" value="2"/>
</dbReference>
<dbReference type="PANTHER" id="PTHR30483:SF6">
    <property type="entry name" value="PERIPLASMIC BINDING PROTEIN OF ABC TRANSPORTER FOR NATURAL AMINO ACIDS"/>
    <property type="match status" value="1"/>
</dbReference>
<keyword evidence="3" id="KW-0029">Amino-acid transport</keyword>
<dbReference type="Pfam" id="PF13458">
    <property type="entry name" value="Peripla_BP_6"/>
    <property type="match status" value="1"/>
</dbReference>
<evidence type="ECO:0000313" key="6">
    <source>
        <dbReference type="Proteomes" id="UP001208938"/>
    </source>
</evidence>
<dbReference type="SUPFAM" id="SSF53822">
    <property type="entry name" value="Periplasmic binding protein-like I"/>
    <property type="match status" value="1"/>
</dbReference>
<keyword evidence="3" id="KW-0813">Transport</keyword>
<comment type="similarity">
    <text evidence="1">Belongs to the leucine-binding protein family.</text>
</comment>
<evidence type="ECO:0000259" key="4">
    <source>
        <dbReference type="Pfam" id="PF13458"/>
    </source>
</evidence>
<dbReference type="RefSeq" id="WP_264507814.1">
    <property type="nucleotide sequence ID" value="NZ_JAPDFL010000002.1"/>
</dbReference>
<dbReference type="InterPro" id="IPR028082">
    <property type="entry name" value="Peripla_BP_I"/>
</dbReference>
<dbReference type="InterPro" id="IPR028081">
    <property type="entry name" value="Leu-bd"/>
</dbReference>
<accession>A0ABT3H569</accession>
<dbReference type="CDD" id="cd06337">
    <property type="entry name" value="PBP1_ABC_ligand_binding-like"/>
    <property type="match status" value="1"/>
</dbReference>
<evidence type="ECO:0000256" key="1">
    <source>
        <dbReference type="ARBA" id="ARBA00010062"/>
    </source>
</evidence>
<organism evidence="5 6">
    <name type="scientific">Pararhodobacter zhoushanensis</name>
    <dbReference type="NCBI Taxonomy" id="2479545"/>
    <lineage>
        <taxon>Bacteria</taxon>
        <taxon>Pseudomonadati</taxon>
        <taxon>Pseudomonadota</taxon>
        <taxon>Alphaproteobacteria</taxon>
        <taxon>Rhodobacterales</taxon>
        <taxon>Paracoccaceae</taxon>
        <taxon>Pararhodobacter</taxon>
    </lineage>
</organism>
<dbReference type="PANTHER" id="PTHR30483">
    <property type="entry name" value="LEUCINE-SPECIFIC-BINDING PROTEIN"/>
    <property type="match status" value="1"/>
</dbReference>
<dbReference type="PROSITE" id="PS51318">
    <property type="entry name" value="TAT"/>
    <property type="match status" value="1"/>
</dbReference>
<sequence>MSKPTHSTALTRRSFNRLLGAGTAALMVPATARRVSAQDADTLRIGFVGPRSGPLGIFGDGDAFLVEHFNRTHVDGIEIGGRRYGVQILLADTQSDPVRGSLVTRDLITGEAPDLIITASTPETVNPVADACEAAGVPCLSTTAPWESFYFGRGARPGAPSPFRWTYHFCFGTGNFVTLYDDQWQQVQTNRKVGILAPNDADGNAIRMGLLPALAEKGWDILDPGPYENGAGDFTRHIAAFRDAGVEIVNAFPFPPDFPVFWRQAAQQGLAQRVKVMQMAKAGLFAAELESMGALGYGLHAGAYWHPEFPFASAATGLNNTEIAQGFEAATGKQWNQQVGATASLLDAAVAALRASGAPRDKAAVAGALATLRCDTAVGPIDFTAGPVPNCAQTHLVGVQWNRAAQGPWQYQLDVVSNADHPAVPLTAPMTAYQLGG</sequence>
<evidence type="ECO:0000313" key="5">
    <source>
        <dbReference type="EMBL" id="MCW1934929.1"/>
    </source>
</evidence>
<dbReference type="EMBL" id="JAPDFL010000002">
    <property type="protein sequence ID" value="MCW1934929.1"/>
    <property type="molecule type" value="Genomic_DNA"/>
</dbReference>
<proteinExistence type="inferred from homology"/>
<reference evidence="5 6" key="1">
    <citation type="submission" date="2022-10" db="EMBL/GenBank/DDBJ databases">
        <title>Pararhodobacter sp. nov., isolated from marine algae.</title>
        <authorList>
            <person name="Choi B.J."/>
            <person name="Kim J.M."/>
            <person name="Lee J.K."/>
            <person name="Choi D.G."/>
            <person name="Jeon C.O."/>
        </authorList>
    </citation>
    <scope>NUCLEOTIDE SEQUENCE [LARGE SCALE GENOMIC DNA]</scope>
    <source>
        <strain evidence="5 6">ZQ420</strain>
    </source>
</reference>
<name>A0ABT3H569_9RHOB</name>
<feature type="domain" description="Leucine-binding protein" evidence="4">
    <location>
        <begin position="42"/>
        <end position="385"/>
    </location>
</feature>
<dbReference type="InterPro" id="IPR006311">
    <property type="entry name" value="TAT_signal"/>
</dbReference>